<feature type="region of interest" description="Disordered" evidence="1">
    <location>
        <begin position="190"/>
        <end position="250"/>
    </location>
</feature>
<feature type="compositionally biased region" description="Polar residues" evidence="1">
    <location>
        <begin position="52"/>
        <end position="68"/>
    </location>
</feature>
<dbReference type="Proteomes" id="UP001608902">
    <property type="component" value="Unassembled WGS sequence"/>
</dbReference>
<accession>A0ABD6EBK4</accession>
<keyword evidence="3" id="KW-1185">Reference proteome</keyword>
<comment type="caution">
    <text evidence="2">The sequence shown here is derived from an EMBL/GenBank/DDBJ whole genome shotgun (WGS) entry which is preliminary data.</text>
</comment>
<feature type="compositionally biased region" description="Basic and acidic residues" evidence="1">
    <location>
        <begin position="283"/>
        <end position="315"/>
    </location>
</feature>
<feature type="compositionally biased region" description="Basic and acidic residues" evidence="1">
    <location>
        <begin position="371"/>
        <end position="384"/>
    </location>
</feature>
<reference evidence="2 3" key="1">
    <citation type="submission" date="2024-08" db="EMBL/GenBank/DDBJ databases">
        <title>Gnathostoma spinigerum genome.</title>
        <authorList>
            <person name="Gonzalez-Bertolin B."/>
            <person name="Monzon S."/>
            <person name="Zaballos A."/>
            <person name="Jimenez P."/>
            <person name="Dekumyoy P."/>
            <person name="Varona S."/>
            <person name="Cuesta I."/>
            <person name="Sumanam S."/>
            <person name="Adisakwattana P."/>
            <person name="Gasser R.B."/>
            <person name="Hernandez-Gonzalez A."/>
            <person name="Young N.D."/>
            <person name="Perteguer M.J."/>
        </authorList>
    </citation>
    <scope>NUCLEOTIDE SEQUENCE [LARGE SCALE GENOMIC DNA]</scope>
    <source>
        <strain evidence="2">AL3</strain>
        <tissue evidence="2">Liver</tissue>
    </source>
</reference>
<feature type="compositionally biased region" description="Polar residues" evidence="1">
    <location>
        <begin position="200"/>
        <end position="209"/>
    </location>
</feature>
<feature type="compositionally biased region" description="Polar residues" evidence="1">
    <location>
        <begin position="219"/>
        <end position="246"/>
    </location>
</feature>
<protein>
    <submittedName>
        <fullName evidence="2">Uncharacterized protein</fullName>
    </submittedName>
</protein>
<feature type="region of interest" description="Disordered" evidence="1">
    <location>
        <begin position="1"/>
        <end position="71"/>
    </location>
</feature>
<evidence type="ECO:0000313" key="3">
    <source>
        <dbReference type="Proteomes" id="UP001608902"/>
    </source>
</evidence>
<feature type="region of interest" description="Disordered" evidence="1">
    <location>
        <begin position="278"/>
        <end position="384"/>
    </location>
</feature>
<dbReference type="AlphaFoldDB" id="A0ABD6EBK4"/>
<dbReference type="EMBL" id="JBGFUD010002296">
    <property type="protein sequence ID" value="MFH4977429.1"/>
    <property type="molecule type" value="Genomic_DNA"/>
</dbReference>
<sequence>MNIFREYRSSSDRNEEFAAPNRKETFQLSDQNEKEESYSISKLTSDELIITANEQSEPVEDSSLSPNKSEVPRTVEPKFFANYKICLNSAGNSLQNFQPISQQNSVLNRIHSEPSSDLVSESRNGVVTTIGDCELNTDHSSQKLSKIYLFYCVNRSSSLPTKKYFDLSEKEKTKSRSTLSNRPQSSVILGESLSPILNPPSLTNSMSKGKSNHSEDLSSSRNLDSKTTILPVGSTTNSKSPLSTTDCSRKTMKNCSPVRIQSLGASLLSFFSTAHRNKLHSRNSHEDSKSNNRSETQKSDKTSSDGKIRPSERHQPTVRFAEEIEPSVLFNSNIGEGFKPSGRKSSSPIRVLRRTRRASQGEAAEQPNSPEDLRKDGKKVAESV</sequence>
<gene>
    <name evidence="2" type="ORF">AB6A40_004138</name>
</gene>
<evidence type="ECO:0000313" key="2">
    <source>
        <dbReference type="EMBL" id="MFH4977429.1"/>
    </source>
</evidence>
<organism evidence="2 3">
    <name type="scientific">Gnathostoma spinigerum</name>
    <dbReference type="NCBI Taxonomy" id="75299"/>
    <lineage>
        <taxon>Eukaryota</taxon>
        <taxon>Metazoa</taxon>
        <taxon>Ecdysozoa</taxon>
        <taxon>Nematoda</taxon>
        <taxon>Chromadorea</taxon>
        <taxon>Rhabditida</taxon>
        <taxon>Spirurina</taxon>
        <taxon>Gnathostomatomorpha</taxon>
        <taxon>Gnathostomatoidea</taxon>
        <taxon>Gnathostomatidae</taxon>
        <taxon>Gnathostoma</taxon>
    </lineage>
</organism>
<name>A0ABD6EBK4_9BILA</name>
<evidence type="ECO:0000256" key="1">
    <source>
        <dbReference type="SAM" id="MobiDB-lite"/>
    </source>
</evidence>
<feature type="compositionally biased region" description="Basic and acidic residues" evidence="1">
    <location>
        <begin position="1"/>
        <end position="37"/>
    </location>
</feature>
<proteinExistence type="predicted"/>